<comment type="caution">
    <text evidence="1">The sequence shown here is derived from an EMBL/GenBank/DDBJ whole genome shotgun (WGS) entry which is preliminary data.</text>
</comment>
<sequence length="74" mass="8955">MEINRYRVLYNTKMLRFETFAELSRYINAKENRSLIQRMRDVILRGLYYIRVSNEHLRMYVVVIGDYGVGKSCK</sequence>
<dbReference type="Proteomes" id="UP001054837">
    <property type="component" value="Unassembled WGS sequence"/>
</dbReference>
<reference evidence="1 2" key="1">
    <citation type="submission" date="2021-06" db="EMBL/GenBank/DDBJ databases">
        <title>Caerostris darwini draft genome.</title>
        <authorList>
            <person name="Kono N."/>
            <person name="Arakawa K."/>
        </authorList>
    </citation>
    <scope>NUCLEOTIDE SEQUENCE [LARGE SCALE GENOMIC DNA]</scope>
</reference>
<evidence type="ECO:0000313" key="2">
    <source>
        <dbReference type="Proteomes" id="UP001054837"/>
    </source>
</evidence>
<accession>A0AAV4UV72</accession>
<protein>
    <submittedName>
        <fullName evidence="1">Uncharacterized protein</fullName>
    </submittedName>
</protein>
<gene>
    <name evidence="1" type="ORF">CDAR_588791</name>
</gene>
<evidence type="ECO:0000313" key="1">
    <source>
        <dbReference type="EMBL" id="GIY61636.1"/>
    </source>
</evidence>
<proteinExistence type="predicted"/>
<name>A0AAV4UV72_9ARAC</name>
<organism evidence="1 2">
    <name type="scientific">Caerostris darwini</name>
    <dbReference type="NCBI Taxonomy" id="1538125"/>
    <lineage>
        <taxon>Eukaryota</taxon>
        <taxon>Metazoa</taxon>
        <taxon>Ecdysozoa</taxon>
        <taxon>Arthropoda</taxon>
        <taxon>Chelicerata</taxon>
        <taxon>Arachnida</taxon>
        <taxon>Araneae</taxon>
        <taxon>Araneomorphae</taxon>
        <taxon>Entelegynae</taxon>
        <taxon>Araneoidea</taxon>
        <taxon>Araneidae</taxon>
        <taxon>Caerostris</taxon>
    </lineage>
</organism>
<dbReference type="AlphaFoldDB" id="A0AAV4UV72"/>
<dbReference type="EMBL" id="BPLQ01011962">
    <property type="protein sequence ID" value="GIY61636.1"/>
    <property type="molecule type" value="Genomic_DNA"/>
</dbReference>
<keyword evidence="2" id="KW-1185">Reference proteome</keyword>